<dbReference type="AlphaFoldDB" id="A0A1X2H3Q2"/>
<feature type="signal peptide" evidence="3">
    <location>
        <begin position="1"/>
        <end position="15"/>
    </location>
</feature>
<dbReference type="Proteomes" id="UP000242180">
    <property type="component" value="Unassembled WGS sequence"/>
</dbReference>
<dbReference type="PANTHER" id="PTHR22953:SF153">
    <property type="entry name" value="PURPLE ACID PHOSPHATASE"/>
    <property type="match status" value="1"/>
</dbReference>
<dbReference type="InParanoid" id="A0A1X2H3Q2"/>
<accession>A0A1X2H3Q2</accession>
<dbReference type="GO" id="GO:0003993">
    <property type="term" value="F:acid phosphatase activity"/>
    <property type="evidence" value="ECO:0007669"/>
    <property type="project" value="InterPro"/>
</dbReference>
<dbReference type="Gene3D" id="3.60.21.10">
    <property type="match status" value="1"/>
</dbReference>
<dbReference type="EMBL" id="MCGN01000009">
    <property type="protein sequence ID" value="ORY93026.1"/>
    <property type="molecule type" value="Genomic_DNA"/>
</dbReference>
<evidence type="ECO:0000259" key="4">
    <source>
        <dbReference type="Pfam" id="PF00149"/>
    </source>
</evidence>
<dbReference type="PANTHER" id="PTHR22953">
    <property type="entry name" value="ACID PHOSPHATASE RELATED"/>
    <property type="match status" value="1"/>
</dbReference>
<organism evidence="5 6">
    <name type="scientific">Syncephalastrum racemosum</name>
    <name type="common">Filamentous fungus</name>
    <dbReference type="NCBI Taxonomy" id="13706"/>
    <lineage>
        <taxon>Eukaryota</taxon>
        <taxon>Fungi</taxon>
        <taxon>Fungi incertae sedis</taxon>
        <taxon>Mucoromycota</taxon>
        <taxon>Mucoromycotina</taxon>
        <taxon>Mucoromycetes</taxon>
        <taxon>Mucorales</taxon>
        <taxon>Syncephalastraceae</taxon>
        <taxon>Syncephalastrum</taxon>
    </lineage>
</organism>
<evidence type="ECO:0000256" key="3">
    <source>
        <dbReference type="SAM" id="SignalP"/>
    </source>
</evidence>
<keyword evidence="6" id="KW-1185">Reference proteome</keyword>
<feature type="region of interest" description="Disordered" evidence="2">
    <location>
        <begin position="423"/>
        <end position="446"/>
    </location>
</feature>
<dbReference type="Pfam" id="PF00149">
    <property type="entry name" value="Metallophos"/>
    <property type="match status" value="1"/>
</dbReference>
<feature type="compositionally biased region" description="Acidic residues" evidence="2">
    <location>
        <begin position="436"/>
        <end position="446"/>
    </location>
</feature>
<dbReference type="InterPro" id="IPR029052">
    <property type="entry name" value="Metallo-depent_PP-like"/>
</dbReference>
<evidence type="ECO:0000256" key="1">
    <source>
        <dbReference type="ARBA" id="ARBA00022729"/>
    </source>
</evidence>
<reference evidence="5 6" key="1">
    <citation type="submission" date="2016-07" db="EMBL/GenBank/DDBJ databases">
        <title>Pervasive Adenine N6-methylation of Active Genes in Fungi.</title>
        <authorList>
            <consortium name="DOE Joint Genome Institute"/>
            <person name="Mondo S.J."/>
            <person name="Dannebaum R.O."/>
            <person name="Kuo R.C."/>
            <person name="Labutti K."/>
            <person name="Haridas S."/>
            <person name="Kuo A."/>
            <person name="Salamov A."/>
            <person name="Ahrendt S.R."/>
            <person name="Lipzen A."/>
            <person name="Sullivan W."/>
            <person name="Andreopoulos W.B."/>
            <person name="Clum A."/>
            <person name="Lindquist E."/>
            <person name="Daum C."/>
            <person name="Ramamoorthy G.K."/>
            <person name="Gryganskyi A."/>
            <person name="Culley D."/>
            <person name="Magnuson J.K."/>
            <person name="James T.Y."/>
            <person name="O'Malley M.A."/>
            <person name="Stajich J.E."/>
            <person name="Spatafora J.W."/>
            <person name="Visel A."/>
            <person name="Grigoriev I.V."/>
        </authorList>
    </citation>
    <scope>NUCLEOTIDE SEQUENCE [LARGE SCALE GENOMIC DNA]</scope>
    <source>
        <strain evidence="5 6">NRRL 2496</strain>
    </source>
</reference>
<dbReference type="InterPro" id="IPR004843">
    <property type="entry name" value="Calcineurin-like_PHP"/>
</dbReference>
<dbReference type="InterPro" id="IPR039331">
    <property type="entry name" value="PAPs-like"/>
</dbReference>
<feature type="domain" description="Calcineurin-like phosphoesterase" evidence="4">
    <location>
        <begin position="134"/>
        <end position="321"/>
    </location>
</feature>
<protein>
    <submittedName>
        <fullName evidence="5">Metallo-dependent phosphatase-like protein</fullName>
    </submittedName>
</protein>
<name>A0A1X2H3Q2_SYNRA</name>
<feature type="chain" id="PRO_5012891446" evidence="3">
    <location>
        <begin position="16"/>
        <end position="446"/>
    </location>
</feature>
<comment type="caution">
    <text evidence="5">The sequence shown here is derived from an EMBL/GenBank/DDBJ whole genome shotgun (WGS) entry which is preliminary data.</text>
</comment>
<dbReference type="OMA" id="RQSEWGA"/>
<dbReference type="OrthoDB" id="45007at2759"/>
<dbReference type="SUPFAM" id="SSF56300">
    <property type="entry name" value="Metallo-dependent phosphatases"/>
    <property type="match status" value="1"/>
</dbReference>
<dbReference type="STRING" id="13706.A0A1X2H3Q2"/>
<evidence type="ECO:0000313" key="5">
    <source>
        <dbReference type="EMBL" id="ORY93026.1"/>
    </source>
</evidence>
<evidence type="ECO:0000313" key="6">
    <source>
        <dbReference type="Proteomes" id="UP000242180"/>
    </source>
</evidence>
<evidence type="ECO:0000256" key="2">
    <source>
        <dbReference type="SAM" id="MobiDB-lite"/>
    </source>
</evidence>
<sequence>MLLYCFSTLIHIYWAFLRIKLDNALFDSRWIPCGVLRKEPILYVQDTDRVQVVWEMNCGTKAMTVEWRTTPESAFAATEPVDPVVLDSRHSLYKATIGPLKGDAIEYRILDHRRRLTARHVFRWHATNSRQPIRMAAVGDNQFGLRTFVSLLRKVPAVDYVLHVGDAVQNYPSLRQWQTDFVGPLTHFGLGQTTPLIYAHGNHDHDPTYEYHYTRHSDVSTDPWYAFSLADGAIRFVVLDSNLDWQQQDDWLQRELASDAFQSAQLRLVVVHVPPFVEYWDPDGWFKQKQSEWGAFIKDRFVPLFEQYGVDLVISGHQHNYERGERNGVHYTIIGGAGGDLDFDRVVDWHMYESIHLVFHYVLMEFRPPQNDHERWSLVWNTYGAEHGLIDSITIRASPRARRTGVEERPIGAVAGEAIEELTFQELEDTNPLGEPDGDEEEDPPE</sequence>
<gene>
    <name evidence="5" type="ORF">BCR43DRAFT_444467</name>
</gene>
<keyword evidence="1 3" id="KW-0732">Signal</keyword>
<proteinExistence type="predicted"/>